<accession>A0A2N9X753</accession>
<gene>
    <name evidence="1" type="ORF">BHC54_05930</name>
</gene>
<protein>
    <recommendedName>
        <fullName evidence="3">Pathogenicity locus</fullName>
    </recommendedName>
</protein>
<keyword evidence="2" id="KW-1185">Reference proteome</keyword>
<reference evidence="1" key="1">
    <citation type="journal article" date="2017" name="MBio">
        <title>Type VI secretion-mediated competition in the bee gut microbiome.</title>
        <authorList>
            <person name="Steele M.I."/>
            <person name="Kwong W.K."/>
            <person name="Powell J.E."/>
            <person name="Whiteley M."/>
            <person name="Moran N.A."/>
        </authorList>
    </citation>
    <scope>NUCLEOTIDE SEQUENCE [LARGE SCALE GENOMIC DNA]</scope>
    <source>
        <strain evidence="1">WkB273</strain>
    </source>
</reference>
<dbReference type="OrthoDB" id="4467269at2"/>
<sequence length="80" mass="9088">MAFSESERQQLLELKFVGSKIVDRLEQMQLDSFDKLREVTSEEILNQGVLLTGSICWKNSPQAKTAINNILHLVKQNNNG</sequence>
<dbReference type="Proteomes" id="UP000230202">
    <property type="component" value="Unassembled WGS sequence"/>
</dbReference>
<evidence type="ECO:0000313" key="2">
    <source>
        <dbReference type="Proteomes" id="UP000230202"/>
    </source>
</evidence>
<dbReference type="EMBL" id="MEIL01000027">
    <property type="protein sequence ID" value="PIT39467.1"/>
    <property type="molecule type" value="Genomic_DNA"/>
</dbReference>
<comment type="caution">
    <text evidence="1">The sequence shown here is derived from an EMBL/GenBank/DDBJ whole genome shotgun (WGS) entry which is preliminary data.</text>
</comment>
<evidence type="ECO:0008006" key="3">
    <source>
        <dbReference type="Google" id="ProtNLM"/>
    </source>
</evidence>
<name>A0A2N9X753_9NEIS</name>
<proteinExistence type="predicted"/>
<dbReference type="RefSeq" id="WP_100141563.1">
    <property type="nucleotide sequence ID" value="NZ_MEIK01000016.1"/>
</dbReference>
<evidence type="ECO:0000313" key="1">
    <source>
        <dbReference type="EMBL" id="PIT39467.1"/>
    </source>
</evidence>
<dbReference type="AlphaFoldDB" id="A0A2N9X753"/>
<organism evidence="1 2">
    <name type="scientific">Snodgrassella alvi</name>
    <dbReference type="NCBI Taxonomy" id="1196083"/>
    <lineage>
        <taxon>Bacteria</taxon>
        <taxon>Pseudomonadati</taxon>
        <taxon>Pseudomonadota</taxon>
        <taxon>Betaproteobacteria</taxon>
        <taxon>Neisseriales</taxon>
        <taxon>Neisseriaceae</taxon>
        <taxon>Snodgrassella</taxon>
    </lineage>
</organism>